<evidence type="ECO:0000256" key="2">
    <source>
        <dbReference type="ARBA" id="ARBA00022692"/>
    </source>
</evidence>
<keyword evidence="4" id="KW-0297">G-protein coupled receptor</keyword>
<dbReference type="PANTHER" id="PTHR10519:SF20">
    <property type="entry name" value="G-PROTEIN COUPLED RECEPTOR 156-RELATED"/>
    <property type="match status" value="1"/>
</dbReference>
<evidence type="ECO:0000256" key="5">
    <source>
        <dbReference type="ARBA" id="ARBA00023136"/>
    </source>
</evidence>
<comment type="subcellular location">
    <subcellularLocation>
        <location evidence="1">Membrane</location>
        <topology evidence="1">Multi-pass membrane protein</topology>
    </subcellularLocation>
</comment>
<dbReference type="Proteomes" id="UP000735302">
    <property type="component" value="Unassembled WGS sequence"/>
</dbReference>
<feature type="transmembrane region" description="Helical" evidence="9">
    <location>
        <begin position="141"/>
        <end position="163"/>
    </location>
</feature>
<evidence type="ECO:0000256" key="1">
    <source>
        <dbReference type="ARBA" id="ARBA00004141"/>
    </source>
</evidence>
<sequence>MLRGIVGTADSKSTLRSAGTPLSLVQAQPRAPWLYGGPENLRSPCCGLAIYKTSSILLLFPLFSLSLMLYDRRVLVTRMRDIHLAGRIMVLVALDIVFIITWVSVDPLQISVTELNTRVDEEDDDHYVIPLVSTCVSSYELYWVGVILVYKGVLLFFGIFLAWETRAIHVDALNDSRHIGLCVYNVAVVCIIGVPLGFIISDENFEGRYVIKSLFVILCTSVILCIVFLPKVS</sequence>
<proteinExistence type="predicted"/>
<feature type="transmembrane region" description="Helical" evidence="9">
    <location>
        <begin position="82"/>
        <end position="105"/>
    </location>
</feature>
<dbReference type="GO" id="GO:0038039">
    <property type="term" value="C:G protein-coupled receptor heterodimeric complex"/>
    <property type="evidence" value="ECO:0007669"/>
    <property type="project" value="TreeGrafter"/>
</dbReference>
<name>A0AAV3YTP2_9GAST</name>
<keyword evidence="2 9" id="KW-0812">Transmembrane</keyword>
<dbReference type="InterPro" id="IPR002455">
    <property type="entry name" value="GPCR3_GABA-B"/>
</dbReference>
<reference evidence="11 12" key="1">
    <citation type="journal article" date="2021" name="Elife">
        <title>Chloroplast acquisition without the gene transfer in kleptoplastic sea slugs, Plakobranchus ocellatus.</title>
        <authorList>
            <person name="Maeda T."/>
            <person name="Takahashi S."/>
            <person name="Yoshida T."/>
            <person name="Shimamura S."/>
            <person name="Takaki Y."/>
            <person name="Nagai Y."/>
            <person name="Toyoda A."/>
            <person name="Suzuki Y."/>
            <person name="Arimoto A."/>
            <person name="Ishii H."/>
            <person name="Satoh N."/>
            <person name="Nishiyama T."/>
            <person name="Hasebe M."/>
            <person name="Maruyama T."/>
            <person name="Minagawa J."/>
            <person name="Obokata J."/>
            <person name="Shigenobu S."/>
        </authorList>
    </citation>
    <scope>NUCLEOTIDE SEQUENCE [LARGE SCALE GENOMIC DNA]</scope>
</reference>
<dbReference type="PRINTS" id="PR01176">
    <property type="entry name" value="GABABRECEPTR"/>
</dbReference>
<keyword evidence="5 9" id="KW-0472">Membrane</keyword>
<evidence type="ECO:0000256" key="8">
    <source>
        <dbReference type="ARBA" id="ARBA00023224"/>
    </source>
</evidence>
<feature type="transmembrane region" description="Helical" evidence="9">
    <location>
        <begin position="207"/>
        <end position="229"/>
    </location>
</feature>
<protein>
    <submittedName>
        <fullName evidence="11">Gamma-aminobutyric acid type b receptor subunit 2</fullName>
    </submittedName>
</protein>
<accession>A0AAV3YTP2</accession>
<dbReference type="InterPro" id="IPR017978">
    <property type="entry name" value="GPCR_3_C"/>
</dbReference>
<dbReference type="PANTHER" id="PTHR10519">
    <property type="entry name" value="GABA-B RECEPTOR"/>
    <property type="match status" value="1"/>
</dbReference>
<keyword evidence="3 9" id="KW-1133">Transmembrane helix</keyword>
<evidence type="ECO:0000256" key="3">
    <source>
        <dbReference type="ARBA" id="ARBA00022989"/>
    </source>
</evidence>
<feature type="transmembrane region" description="Helical" evidence="9">
    <location>
        <begin position="183"/>
        <end position="201"/>
    </location>
</feature>
<comment type="caution">
    <text evidence="11">The sequence shown here is derived from an EMBL/GenBank/DDBJ whole genome shotgun (WGS) entry which is preliminary data.</text>
</comment>
<dbReference type="GO" id="GO:0004965">
    <property type="term" value="F:G protein-coupled GABA receptor activity"/>
    <property type="evidence" value="ECO:0007669"/>
    <property type="project" value="InterPro"/>
</dbReference>
<evidence type="ECO:0000256" key="9">
    <source>
        <dbReference type="SAM" id="Phobius"/>
    </source>
</evidence>
<feature type="transmembrane region" description="Helical" evidence="9">
    <location>
        <begin position="49"/>
        <end position="70"/>
    </location>
</feature>
<keyword evidence="12" id="KW-1185">Reference proteome</keyword>
<evidence type="ECO:0000313" key="11">
    <source>
        <dbReference type="EMBL" id="GFN86790.1"/>
    </source>
</evidence>
<evidence type="ECO:0000256" key="4">
    <source>
        <dbReference type="ARBA" id="ARBA00023040"/>
    </source>
</evidence>
<dbReference type="CDD" id="cd15047">
    <property type="entry name" value="7tmC_GABA-B-like"/>
    <property type="match status" value="1"/>
</dbReference>
<evidence type="ECO:0000256" key="7">
    <source>
        <dbReference type="ARBA" id="ARBA00023180"/>
    </source>
</evidence>
<gene>
    <name evidence="11" type="ORF">PoB_001329600</name>
</gene>
<evidence type="ECO:0000256" key="6">
    <source>
        <dbReference type="ARBA" id="ARBA00023170"/>
    </source>
</evidence>
<keyword evidence="6 11" id="KW-0675">Receptor</keyword>
<evidence type="ECO:0000313" key="12">
    <source>
        <dbReference type="Proteomes" id="UP000735302"/>
    </source>
</evidence>
<dbReference type="GO" id="GO:0007214">
    <property type="term" value="P:gamma-aminobutyric acid signaling pathway"/>
    <property type="evidence" value="ECO:0007669"/>
    <property type="project" value="TreeGrafter"/>
</dbReference>
<keyword evidence="8" id="KW-0807">Transducer</keyword>
<dbReference type="AlphaFoldDB" id="A0AAV3YTP2"/>
<feature type="domain" description="G-protein coupled receptors family 3 profile" evidence="10">
    <location>
        <begin position="88"/>
        <end position="233"/>
    </location>
</feature>
<evidence type="ECO:0000259" key="10">
    <source>
        <dbReference type="PROSITE" id="PS50259"/>
    </source>
</evidence>
<dbReference type="PROSITE" id="PS50259">
    <property type="entry name" value="G_PROTEIN_RECEP_F3_4"/>
    <property type="match status" value="1"/>
</dbReference>
<keyword evidence="7" id="KW-0325">Glycoprotein</keyword>
<dbReference type="Pfam" id="PF00003">
    <property type="entry name" value="7tm_3"/>
    <property type="match status" value="1"/>
</dbReference>
<dbReference type="EMBL" id="BLXT01001599">
    <property type="protein sequence ID" value="GFN86790.1"/>
    <property type="molecule type" value="Genomic_DNA"/>
</dbReference>
<organism evidence="11 12">
    <name type="scientific">Plakobranchus ocellatus</name>
    <dbReference type="NCBI Taxonomy" id="259542"/>
    <lineage>
        <taxon>Eukaryota</taxon>
        <taxon>Metazoa</taxon>
        <taxon>Spiralia</taxon>
        <taxon>Lophotrochozoa</taxon>
        <taxon>Mollusca</taxon>
        <taxon>Gastropoda</taxon>
        <taxon>Heterobranchia</taxon>
        <taxon>Euthyneura</taxon>
        <taxon>Panpulmonata</taxon>
        <taxon>Sacoglossa</taxon>
        <taxon>Placobranchoidea</taxon>
        <taxon>Plakobranchidae</taxon>
        <taxon>Plakobranchus</taxon>
    </lineage>
</organism>